<feature type="compositionally biased region" description="Basic and acidic residues" evidence="6">
    <location>
        <begin position="344"/>
        <end position="359"/>
    </location>
</feature>
<evidence type="ECO:0000256" key="2">
    <source>
        <dbReference type="ARBA" id="ARBA00022670"/>
    </source>
</evidence>
<dbReference type="eggNOG" id="KOG1153">
    <property type="taxonomic scope" value="Eukaryota"/>
</dbReference>
<proteinExistence type="inferred from homology"/>
<protein>
    <recommendedName>
        <fullName evidence="8">Peptidase S8/S53 domain-containing protein</fullName>
    </recommendedName>
</protein>
<feature type="signal peptide" evidence="7">
    <location>
        <begin position="1"/>
        <end position="24"/>
    </location>
</feature>
<dbReference type="InterPro" id="IPR000209">
    <property type="entry name" value="Peptidase_S8/S53_dom"/>
</dbReference>
<evidence type="ECO:0000256" key="3">
    <source>
        <dbReference type="ARBA" id="ARBA00022801"/>
    </source>
</evidence>
<dbReference type="AlphaFoldDB" id="S8AE90"/>
<dbReference type="InterPro" id="IPR022398">
    <property type="entry name" value="Peptidase_S8_His-AS"/>
</dbReference>
<dbReference type="Pfam" id="PF00082">
    <property type="entry name" value="Peptidase_S8"/>
    <property type="match status" value="1"/>
</dbReference>
<reference evidence="9 10" key="1">
    <citation type="journal article" date="2013" name="PLoS Genet.">
        <title>Genomic mechanisms accounting for the adaptation to parasitism in nematode-trapping fungi.</title>
        <authorList>
            <person name="Meerupati T."/>
            <person name="Andersson K.M."/>
            <person name="Friman E."/>
            <person name="Kumar D."/>
            <person name="Tunlid A."/>
            <person name="Ahren D."/>
        </authorList>
    </citation>
    <scope>NUCLEOTIDE SEQUENCE [LARGE SCALE GENOMIC DNA]</scope>
    <source>
        <strain evidence="9 10">CBS 200.50</strain>
    </source>
</reference>
<keyword evidence="2" id="KW-0645">Protease</keyword>
<keyword evidence="10" id="KW-1185">Reference proteome</keyword>
<keyword evidence="3" id="KW-0378">Hydrolase</keyword>
<dbReference type="STRING" id="1284197.S8AE90"/>
<evidence type="ECO:0000256" key="5">
    <source>
        <dbReference type="PROSITE-ProRule" id="PRU01240"/>
    </source>
</evidence>
<evidence type="ECO:0000256" key="7">
    <source>
        <dbReference type="SAM" id="SignalP"/>
    </source>
</evidence>
<feature type="domain" description="Peptidase S8/S53" evidence="8">
    <location>
        <begin position="102"/>
        <end position="300"/>
    </location>
</feature>
<comment type="caution">
    <text evidence="9">The sequence shown here is derived from an EMBL/GenBank/DDBJ whole genome shotgun (WGS) entry which is preliminary data.</text>
</comment>
<name>S8AE90_DACHA</name>
<evidence type="ECO:0000313" key="10">
    <source>
        <dbReference type="Proteomes" id="UP000015100"/>
    </source>
</evidence>
<dbReference type="InterPro" id="IPR036852">
    <property type="entry name" value="Peptidase_S8/S53_dom_sf"/>
</dbReference>
<comment type="caution">
    <text evidence="5">Lacks conserved residue(s) required for the propagation of feature annotation.</text>
</comment>
<evidence type="ECO:0000256" key="6">
    <source>
        <dbReference type="SAM" id="MobiDB-lite"/>
    </source>
</evidence>
<dbReference type="SUPFAM" id="SSF52743">
    <property type="entry name" value="Subtilisin-like"/>
    <property type="match status" value="1"/>
</dbReference>
<comment type="similarity">
    <text evidence="1 5">Belongs to the peptidase S8 family.</text>
</comment>
<dbReference type="GO" id="GO:0004252">
    <property type="term" value="F:serine-type endopeptidase activity"/>
    <property type="evidence" value="ECO:0007669"/>
    <property type="project" value="InterPro"/>
</dbReference>
<dbReference type="Proteomes" id="UP000015100">
    <property type="component" value="Unassembled WGS sequence"/>
</dbReference>
<feature type="chain" id="PRO_5004547896" description="Peptidase S8/S53 domain-containing protein" evidence="7">
    <location>
        <begin position="25"/>
        <end position="359"/>
    </location>
</feature>
<keyword evidence="7" id="KW-0732">Signal</keyword>
<dbReference type="PROSITE" id="PS51892">
    <property type="entry name" value="SUBTILASE"/>
    <property type="match status" value="1"/>
</dbReference>
<dbReference type="InterPro" id="IPR023828">
    <property type="entry name" value="Peptidase_S8_Ser-AS"/>
</dbReference>
<reference evidence="10" key="2">
    <citation type="submission" date="2013-04" db="EMBL/GenBank/DDBJ databases">
        <title>Genomic mechanisms accounting for the adaptation to parasitism in nematode-trapping fungi.</title>
        <authorList>
            <person name="Ahren D.G."/>
        </authorList>
    </citation>
    <scope>NUCLEOTIDE SEQUENCE [LARGE SCALE GENOMIC DNA]</scope>
    <source>
        <strain evidence="10">CBS 200.50</strain>
    </source>
</reference>
<organism evidence="9 10">
    <name type="scientific">Dactylellina haptotyla (strain CBS 200.50)</name>
    <name type="common">Nematode-trapping fungus</name>
    <name type="synonym">Monacrosporium haptotylum</name>
    <dbReference type="NCBI Taxonomy" id="1284197"/>
    <lineage>
        <taxon>Eukaryota</taxon>
        <taxon>Fungi</taxon>
        <taxon>Dikarya</taxon>
        <taxon>Ascomycota</taxon>
        <taxon>Pezizomycotina</taxon>
        <taxon>Orbiliomycetes</taxon>
        <taxon>Orbiliales</taxon>
        <taxon>Orbiliaceae</taxon>
        <taxon>Dactylellina</taxon>
    </lineage>
</organism>
<dbReference type="PROSITE" id="PS00138">
    <property type="entry name" value="SUBTILASE_SER"/>
    <property type="match status" value="1"/>
</dbReference>
<sequence>MPTNSVLCSRKTIVAFLLIPVALGVPVTPGIEEQKGAPWHLGRISSNSKVIDLENLNAIYRYPKEAGEGVDIYVSEKSLNTKHPEFITDGVSRAKNMFDVPSTDGRSGHGTLVAGVAGSNKYGVAKKANIIAARTSSLKDILKRHKERRAAADWKGSVVNISWGTNFYMEQDKKDIENLIKEGVHIVTAAGNEKRDACVSFPGGLNARDYGSLSLINVGATDGTDRLWEGPGQGTNTGSCVDIWAPGAEIWTTTEDLGAGNCQGTSFSAPMVAGVVAVELSRESNKGLRENPTAMKNHILSMGFRDAVLDGKGNKLVGAVLLGFKDIAGQSRPARPSSPQGAARQKEQGHSSPHHDSRG</sequence>
<keyword evidence="4" id="KW-0720">Serine protease</keyword>
<dbReference type="PANTHER" id="PTHR43806">
    <property type="entry name" value="PEPTIDASE S8"/>
    <property type="match status" value="1"/>
</dbReference>
<evidence type="ECO:0000256" key="1">
    <source>
        <dbReference type="ARBA" id="ARBA00011073"/>
    </source>
</evidence>
<dbReference type="OrthoDB" id="206201at2759"/>
<evidence type="ECO:0000259" key="8">
    <source>
        <dbReference type="Pfam" id="PF00082"/>
    </source>
</evidence>
<evidence type="ECO:0000313" key="9">
    <source>
        <dbReference type="EMBL" id="EPS41254.1"/>
    </source>
</evidence>
<dbReference type="PROSITE" id="PS00137">
    <property type="entry name" value="SUBTILASE_HIS"/>
    <property type="match status" value="1"/>
</dbReference>
<dbReference type="Gene3D" id="3.40.50.200">
    <property type="entry name" value="Peptidase S8/S53 domain"/>
    <property type="match status" value="1"/>
</dbReference>
<accession>S8AE90</accession>
<dbReference type="GO" id="GO:0006508">
    <property type="term" value="P:proteolysis"/>
    <property type="evidence" value="ECO:0007669"/>
    <property type="project" value="UniProtKB-KW"/>
</dbReference>
<gene>
    <name evidence="9" type="ORF">H072_4780</name>
</gene>
<dbReference type="EMBL" id="AQGS01000254">
    <property type="protein sequence ID" value="EPS41254.1"/>
    <property type="molecule type" value="Genomic_DNA"/>
</dbReference>
<dbReference type="OMA" id="ANIHMVA"/>
<dbReference type="PRINTS" id="PR00723">
    <property type="entry name" value="SUBTILISIN"/>
</dbReference>
<evidence type="ECO:0000256" key="4">
    <source>
        <dbReference type="ARBA" id="ARBA00022825"/>
    </source>
</evidence>
<dbReference type="InterPro" id="IPR015500">
    <property type="entry name" value="Peptidase_S8_subtilisin-rel"/>
</dbReference>
<dbReference type="HOGENOM" id="CLU_011263_1_0_1"/>
<dbReference type="InterPro" id="IPR050131">
    <property type="entry name" value="Peptidase_S8_subtilisin-like"/>
</dbReference>
<feature type="region of interest" description="Disordered" evidence="6">
    <location>
        <begin position="328"/>
        <end position="359"/>
    </location>
</feature>
<dbReference type="PANTHER" id="PTHR43806:SF13">
    <property type="entry name" value="SUBTILASE-TYPE PROTEINASE RRT12"/>
    <property type="match status" value="1"/>
</dbReference>